<keyword evidence="2" id="KW-0862">Zinc</keyword>
<dbReference type="Proteomes" id="UP000242287">
    <property type="component" value="Unassembled WGS sequence"/>
</dbReference>
<proteinExistence type="predicted"/>
<keyword evidence="1" id="KW-0507">mRNA processing</keyword>
<feature type="domain" description="CCHC-type" evidence="4">
    <location>
        <begin position="131"/>
        <end position="147"/>
    </location>
</feature>
<dbReference type="EMBL" id="KZ302689">
    <property type="protein sequence ID" value="PFH44934.1"/>
    <property type="molecule type" value="Genomic_DNA"/>
</dbReference>
<organism evidence="5 6">
    <name type="scientific">Amanita thiersii Skay4041</name>
    <dbReference type="NCBI Taxonomy" id="703135"/>
    <lineage>
        <taxon>Eukaryota</taxon>
        <taxon>Fungi</taxon>
        <taxon>Dikarya</taxon>
        <taxon>Basidiomycota</taxon>
        <taxon>Agaricomycotina</taxon>
        <taxon>Agaricomycetes</taxon>
        <taxon>Agaricomycetidae</taxon>
        <taxon>Agaricales</taxon>
        <taxon>Pluteineae</taxon>
        <taxon>Amanitaceae</taxon>
        <taxon>Amanita</taxon>
    </lineage>
</organism>
<keyword evidence="2" id="KW-0479">Metal-binding</keyword>
<dbReference type="OrthoDB" id="8026949at2759"/>
<feature type="compositionally biased region" description="Low complexity" evidence="3">
    <location>
        <begin position="88"/>
        <end position="103"/>
    </location>
</feature>
<dbReference type="InterPro" id="IPR036875">
    <property type="entry name" value="Znf_CCHC_sf"/>
</dbReference>
<dbReference type="GO" id="GO:0006397">
    <property type="term" value="P:mRNA processing"/>
    <property type="evidence" value="ECO:0007669"/>
    <property type="project" value="UniProtKB-KW"/>
</dbReference>
<gene>
    <name evidence="5" type="ORF">AMATHDRAFT_164622</name>
</gene>
<dbReference type="Gene3D" id="4.10.60.10">
    <property type="entry name" value="Zinc finger, CCHC-type"/>
    <property type="match status" value="1"/>
</dbReference>
<evidence type="ECO:0000256" key="1">
    <source>
        <dbReference type="ARBA" id="ARBA00022664"/>
    </source>
</evidence>
<evidence type="ECO:0000313" key="6">
    <source>
        <dbReference type="Proteomes" id="UP000242287"/>
    </source>
</evidence>
<feature type="region of interest" description="Disordered" evidence="3">
    <location>
        <begin position="83"/>
        <end position="120"/>
    </location>
</feature>
<name>A0A2A9N7T6_9AGAR</name>
<evidence type="ECO:0000256" key="2">
    <source>
        <dbReference type="PROSITE-ProRule" id="PRU00047"/>
    </source>
</evidence>
<dbReference type="PROSITE" id="PS50158">
    <property type="entry name" value="ZF_CCHC"/>
    <property type="match status" value="1"/>
</dbReference>
<sequence length="203" mass="23207">KQAMAIQEVTTIKQGQKSGEEHVQAFKQCYMRSGYGETAGIHEFKRSLNTPLLDKIMGILELPTTLEKWYNLAIRLDRQWRQAGTSNTTRQPAQPNPQRQAPRQPAPPVTQPGYTRDPNAMDIDCNRSQKRCFNCGQVGHFARVCPQPRQQRTRLVDMWNGSTEADREELRRMMSGSVEGDTPSEVIARQVQVPRAQDFPQRQ</sequence>
<evidence type="ECO:0000313" key="5">
    <source>
        <dbReference type="EMBL" id="PFH44934.1"/>
    </source>
</evidence>
<accession>A0A2A9N7T6</accession>
<keyword evidence="6" id="KW-1185">Reference proteome</keyword>
<feature type="non-terminal residue" evidence="5">
    <location>
        <position position="1"/>
    </location>
</feature>
<dbReference type="InterPro" id="IPR001878">
    <property type="entry name" value="Znf_CCHC"/>
</dbReference>
<keyword evidence="2" id="KW-0863">Zinc-finger</keyword>
<evidence type="ECO:0000259" key="4">
    <source>
        <dbReference type="PROSITE" id="PS50158"/>
    </source>
</evidence>
<dbReference type="SMART" id="SM00343">
    <property type="entry name" value="ZnF_C2HC"/>
    <property type="match status" value="1"/>
</dbReference>
<dbReference type="GO" id="GO:0008270">
    <property type="term" value="F:zinc ion binding"/>
    <property type="evidence" value="ECO:0007669"/>
    <property type="project" value="UniProtKB-KW"/>
</dbReference>
<dbReference type="SUPFAM" id="SSF57756">
    <property type="entry name" value="Retrovirus zinc finger-like domains"/>
    <property type="match status" value="1"/>
</dbReference>
<dbReference type="GO" id="GO:0003676">
    <property type="term" value="F:nucleic acid binding"/>
    <property type="evidence" value="ECO:0007669"/>
    <property type="project" value="InterPro"/>
</dbReference>
<dbReference type="AlphaFoldDB" id="A0A2A9N7T6"/>
<reference evidence="5 6" key="1">
    <citation type="submission" date="2014-02" db="EMBL/GenBank/DDBJ databases">
        <title>Transposable element dynamics among asymbiotic and ectomycorrhizal Amanita fungi.</title>
        <authorList>
            <consortium name="DOE Joint Genome Institute"/>
            <person name="Hess J."/>
            <person name="Skrede I."/>
            <person name="Wolfe B."/>
            <person name="LaButti K."/>
            <person name="Ohm R.A."/>
            <person name="Grigoriev I.V."/>
            <person name="Pringle A."/>
        </authorList>
    </citation>
    <scope>NUCLEOTIDE SEQUENCE [LARGE SCALE GENOMIC DNA]</scope>
    <source>
        <strain evidence="5 6">SKay4041</strain>
    </source>
</reference>
<dbReference type="STRING" id="703135.A0A2A9N7T6"/>
<evidence type="ECO:0000256" key="3">
    <source>
        <dbReference type="SAM" id="MobiDB-lite"/>
    </source>
</evidence>
<protein>
    <recommendedName>
        <fullName evidence="4">CCHC-type domain-containing protein</fullName>
    </recommendedName>
</protein>
<dbReference type="Pfam" id="PF00098">
    <property type="entry name" value="zf-CCHC"/>
    <property type="match status" value="1"/>
</dbReference>